<protein>
    <submittedName>
        <fullName evidence="2">Uncharacterized protein</fullName>
    </submittedName>
</protein>
<dbReference type="EMBL" id="ACVQ01000033">
    <property type="protein sequence ID" value="EET78546.1"/>
    <property type="molecule type" value="Genomic_DNA"/>
</dbReference>
<dbReference type="AlphaFoldDB" id="C6RIW5"/>
<accession>C6RIW5</accession>
<gene>
    <name evidence="2" type="ORF">CAMSH0001_0061</name>
</gene>
<comment type="caution">
    <text evidence="2">The sequence shown here is derived from an EMBL/GenBank/DDBJ whole genome shotgun (WGS) entry which is preliminary data.</text>
</comment>
<evidence type="ECO:0000313" key="3">
    <source>
        <dbReference type="Proteomes" id="UP000003107"/>
    </source>
</evidence>
<organism evidence="2 3">
    <name type="scientific">Campylobacter showae RM3277</name>
    <dbReference type="NCBI Taxonomy" id="553219"/>
    <lineage>
        <taxon>Bacteria</taxon>
        <taxon>Pseudomonadati</taxon>
        <taxon>Campylobacterota</taxon>
        <taxon>Epsilonproteobacteria</taxon>
        <taxon>Campylobacterales</taxon>
        <taxon>Campylobacteraceae</taxon>
        <taxon>Campylobacter</taxon>
    </lineage>
</organism>
<name>C6RIW5_9BACT</name>
<keyword evidence="1" id="KW-0812">Transmembrane</keyword>
<feature type="transmembrane region" description="Helical" evidence="1">
    <location>
        <begin position="33"/>
        <end position="54"/>
    </location>
</feature>
<keyword evidence="1" id="KW-1133">Transmembrane helix</keyword>
<sequence>MKNVHKFSTEIEIVNKSFFDEIGRRYKETKISITLNIFKASTLFLIIFFVYKYLI</sequence>
<evidence type="ECO:0000313" key="2">
    <source>
        <dbReference type="EMBL" id="EET78546.1"/>
    </source>
</evidence>
<keyword evidence="1" id="KW-0472">Membrane</keyword>
<keyword evidence="3" id="KW-1185">Reference proteome</keyword>
<dbReference type="Proteomes" id="UP000003107">
    <property type="component" value="Unassembled WGS sequence"/>
</dbReference>
<proteinExistence type="predicted"/>
<dbReference type="STRING" id="553219.CAMSH0001_0061"/>
<reference evidence="2 3" key="1">
    <citation type="submission" date="2009-07" db="EMBL/GenBank/DDBJ databases">
        <authorList>
            <person name="Madupu R."/>
            <person name="Sebastian Y."/>
            <person name="Durkin A.S."/>
            <person name="Torralba M."/>
            <person name="Methe B."/>
            <person name="Sutton G.G."/>
            <person name="Strausberg R.L."/>
            <person name="Nelson K.E."/>
        </authorList>
    </citation>
    <scope>NUCLEOTIDE SEQUENCE [LARGE SCALE GENOMIC DNA]</scope>
    <source>
        <strain evidence="2 3">RM3277</strain>
    </source>
</reference>
<evidence type="ECO:0000256" key="1">
    <source>
        <dbReference type="SAM" id="Phobius"/>
    </source>
</evidence>